<proteinExistence type="predicted"/>
<dbReference type="AlphaFoldDB" id="A0AAD3XL98"/>
<gene>
    <name evidence="2" type="ORF">Nepgr_010657</name>
</gene>
<comment type="caution">
    <text evidence="2">The sequence shown here is derived from an EMBL/GenBank/DDBJ whole genome shotgun (WGS) entry which is preliminary data.</text>
</comment>
<feature type="region of interest" description="Disordered" evidence="1">
    <location>
        <begin position="49"/>
        <end position="77"/>
    </location>
</feature>
<reference evidence="2" key="1">
    <citation type="submission" date="2023-05" db="EMBL/GenBank/DDBJ databases">
        <title>Nepenthes gracilis genome sequencing.</title>
        <authorList>
            <person name="Fukushima K."/>
        </authorList>
    </citation>
    <scope>NUCLEOTIDE SEQUENCE</scope>
    <source>
        <strain evidence="2">SING2019-196</strain>
    </source>
</reference>
<accession>A0AAD3XL98</accession>
<dbReference type="Proteomes" id="UP001279734">
    <property type="component" value="Unassembled WGS sequence"/>
</dbReference>
<sequence length="77" mass="8187">MPHPSPPPPTVARDSLAIPAVPPPSHSLPVSAFLLLLADGHRCDTHPCPDPSINAASPLPPRAPPKTGGWNHHRWFS</sequence>
<organism evidence="2 3">
    <name type="scientific">Nepenthes gracilis</name>
    <name type="common">Slender pitcher plant</name>
    <dbReference type="NCBI Taxonomy" id="150966"/>
    <lineage>
        <taxon>Eukaryota</taxon>
        <taxon>Viridiplantae</taxon>
        <taxon>Streptophyta</taxon>
        <taxon>Embryophyta</taxon>
        <taxon>Tracheophyta</taxon>
        <taxon>Spermatophyta</taxon>
        <taxon>Magnoliopsida</taxon>
        <taxon>eudicotyledons</taxon>
        <taxon>Gunneridae</taxon>
        <taxon>Pentapetalae</taxon>
        <taxon>Caryophyllales</taxon>
        <taxon>Nepenthaceae</taxon>
        <taxon>Nepenthes</taxon>
    </lineage>
</organism>
<keyword evidence="3" id="KW-1185">Reference proteome</keyword>
<evidence type="ECO:0000256" key="1">
    <source>
        <dbReference type="SAM" id="MobiDB-lite"/>
    </source>
</evidence>
<evidence type="ECO:0000313" key="2">
    <source>
        <dbReference type="EMBL" id="GMH08817.1"/>
    </source>
</evidence>
<dbReference type="EMBL" id="BSYO01000008">
    <property type="protein sequence ID" value="GMH08817.1"/>
    <property type="molecule type" value="Genomic_DNA"/>
</dbReference>
<protein>
    <submittedName>
        <fullName evidence="2">Uncharacterized protein</fullName>
    </submittedName>
</protein>
<name>A0AAD3XL98_NEPGR</name>
<evidence type="ECO:0000313" key="3">
    <source>
        <dbReference type="Proteomes" id="UP001279734"/>
    </source>
</evidence>